<keyword evidence="4" id="KW-0548">Nucleotidyltransferase</keyword>
<dbReference type="EMBL" id="LR778216">
    <property type="protein sequence ID" value="CAB1282929.1"/>
    <property type="molecule type" value="Genomic_DNA"/>
</dbReference>
<dbReference type="SMART" id="SM00482">
    <property type="entry name" value="POLAc"/>
    <property type="match status" value="1"/>
</dbReference>
<organism evidence="4 5">
    <name type="scientific">Xylella phage Cota</name>
    <dbReference type="NCBI Taxonomy" id="2699877"/>
    <lineage>
        <taxon>Viruses</taxon>
        <taxon>Duplodnaviria</taxon>
        <taxon>Heunggongvirae</taxon>
        <taxon>Uroviricota</taxon>
        <taxon>Caudoviricetes</taxon>
        <taxon>Autographivirales</taxon>
        <taxon>Autonotataviridae</taxon>
        <taxon>Cotavirus</taxon>
        <taxon>Cotavirus cota</taxon>
    </lineage>
</organism>
<reference evidence="4 5" key="1">
    <citation type="submission" date="2020-03" db="EMBL/GenBank/DDBJ databases">
        <authorList>
            <person name="Ansaldi M."/>
            <person name="Clavijo F."/>
        </authorList>
    </citation>
    <scope>NUCLEOTIDE SEQUENCE [LARGE SCALE GENOMIC DNA]</scope>
</reference>
<evidence type="ECO:0000313" key="4">
    <source>
        <dbReference type="EMBL" id="CAB1282929.1"/>
    </source>
</evidence>
<protein>
    <submittedName>
        <fullName evidence="4">DNA polymerase I, phage-associated</fullName>
        <ecNumber evidence="4">2.7.7.7</ecNumber>
    </submittedName>
</protein>
<dbReference type="Gene3D" id="3.30.70.370">
    <property type="match status" value="1"/>
</dbReference>
<dbReference type="Pfam" id="PF00476">
    <property type="entry name" value="DNA_pol_A"/>
    <property type="match status" value="1"/>
</dbReference>
<dbReference type="InterPro" id="IPR036397">
    <property type="entry name" value="RNaseH_sf"/>
</dbReference>
<dbReference type="InterPro" id="IPR001098">
    <property type="entry name" value="DNA-dir_DNA_pol_A_palm_dom"/>
</dbReference>
<dbReference type="Proteomes" id="UP000501273">
    <property type="component" value="Chromosome"/>
</dbReference>
<keyword evidence="4" id="KW-0808">Transferase</keyword>
<evidence type="ECO:0000256" key="2">
    <source>
        <dbReference type="ARBA" id="ARBA00023109"/>
    </source>
</evidence>
<dbReference type="PANTHER" id="PTHR10133">
    <property type="entry name" value="DNA POLYMERASE I"/>
    <property type="match status" value="1"/>
</dbReference>
<keyword evidence="2" id="KW-1194">Viral DNA replication</keyword>
<dbReference type="InterPro" id="IPR043502">
    <property type="entry name" value="DNA/RNA_pol_sf"/>
</dbReference>
<dbReference type="EC" id="2.7.7.7" evidence="4"/>
<proteinExistence type="predicted"/>
<keyword evidence="1" id="KW-0235">DNA replication</keyword>
<dbReference type="GO" id="GO:0003887">
    <property type="term" value="F:DNA-directed DNA polymerase activity"/>
    <property type="evidence" value="ECO:0007669"/>
    <property type="project" value="UniProtKB-EC"/>
</dbReference>
<dbReference type="SUPFAM" id="SSF56672">
    <property type="entry name" value="DNA/RNA polymerases"/>
    <property type="match status" value="1"/>
</dbReference>
<keyword evidence="5" id="KW-1185">Reference proteome</keyword>
<dbReference type="Gene3D" id="3.30.420.10">
    <property type="entry name" value="Ribonuclease H-like superfamily/Ribonuclease H"/>
    <property type="match status" value="1"/>
</dbReference>
<dbReference type="GO" id="GO:0003677">
    <property type="term" value="F:DNA binding"/>
    <property type="evidence" value="ECO:0007669"/>
    <property type="project" value="InterPro"/>
</dbReference>
<evidence type="ECO:0000256" key="1">
    <source>
        <dbReference type="ARBA" id="ARBA00022705"/>
    </source>
</evidence>
<dbReference type="GO" id="GO:0006261">
    <property type="term" value="P:DNA-templated DNA replication"/>
    <property type="evidence" value="ECO:0007669"/>
    <property type="project" value="InterPro"/>
</dbReference>
<dbReference type="PRINTS" id="PR00868">
    <property type="entry name" value="DNAPOLI"/>
</dbReference>
<dbReference type="Gene3D" id="1.10.150.20">
    <property type="entry name" value="5' to 3' exonuclease, C-terminal subdomain"/>
    <property type="match status" value="1"/>
</dbReference>
<dbReference type="GO" id="GO:0039693">
    <property type="term" value="P:viral DNA genome replication"/>
    <property type="evidence" value="ECO:0007669"/>
    <property type="project" value="UniProtKB-KW"/>
</dbReference>
<evidence type="ECO:0000259" key="3">
    <source>
        <dbReference type="SMART" id="SM00482"/>
    </source>
</evidence>
<accession>A0A6F8ZKP3</accession>
<sequence>MTYVVWDVETTIKTYNKRKASPFHPENHIVASGFKRKGMTKAVADYFGRKRPEGDWFRKLLAGTKMLVGFNIKFDLLHALRDEDNYTAWVEYVANGGRVWDCQLAEYLLHGMEREHHMLSLDEVAPRYGGHLKNDAVKALWEAGIDTTEIDPDLLLEYLIGAPNEDKDLGDIGNTEAVFLGQVDALRARKGLNSVLLNMDSLLCTTEMERNGMFINKKLGLELAEQLEIELQKLRAELHKSLPEDLPFEFNWGSRFHLSALVFGGKIKYVAKETITDDEGNLVYYQLKEKHYVLNDGSTTATPPSGTDALNYATFTGGKNKGEYKTKQVTVPDIARGPKQRNADFYFEFPGYTEPSPEWESSTPGVYSVASEVIEALGNRDIPFLKSLAEMASLVKDLGTYYITTDPETGESKGMLTLVGDDSIIHHSLNHTSTVTGRFSSSNPNLQNVPKEGKSQVKSVFVSRFSMGKIIQSDFTALEIYVQGNLTGDKRLIQDLIDGLDMHCLRAATTFGADYDFVLLASKDENHPEHKLWKKRRTNSKVFSFQRAYGAGAAKIAATTGMPIEEVEALIAAEEKLYPAVTAYYERVTQKIAENRVPTQRFVQHPEIAGITCQLGRSHFTTPDGKVYSYSEQPSPGWLVRQKKITQSFSPTEIKNYVVQGTGGEWAKAAMALAVRAFYAHKNFGGRSLLVNQVHDALYLDSSPEVEVQSAALLHACMEEASAYMSKLFNWNIAVPVPTETKSGASMIEEHDLPEGFKLQVKSYRTWVRDNYMPGFVPSFEKGE</sequence>
<name>A0A6F8ZKP3_9CAUD</name>
<dbReference type="PANTHER" id="PTHR10133:SF27">
    <property type="entry name" value="DNA POLYMERASE NU"/>
    <property type="match status" value="1"/>
</dbReference>
<evidence type="ECO:0000313" key="5">
    <source>
        <dbReference type="Proteomes" id="UP000501273"/>
    </source>
</evidence>
<dbReference type="GO" id="GO:0006302">
    <property type="term" value="P:double-strand break repair"/>
    <property type="evidence" value="ECO:0007669"/>
    <property type="project" value="TreeGrafter"/>
</dbReference>
<dbReference type="InterPro" id="IPR002298">
    <property type="entry name" value="DNA_polymerase_A"/>
</dbReference>
<feature type="domain" description="DNA-directed DNA polymerase family A palm" evidence="3">
    <location>
        <begin position="454"/>
        <end position="706"/>
    </location>
</feature>